<keyword evidence="3" id="KW-1185">Reference proteome</keyword>
<sequence>WLRHISLKDQFSSFHRIALNHQAFVAEVMTTVPPNIVFMRNIVRAKLFVWEEPCAKLATVQLVDQADSFFWVLSSSGSYSVNSFYQFMINTDSQFRHKII</sequence>
<feature type="non-terminal residue" evidence="1">
    <location>
        <position position="1"/>
    </location>
</feature>
<dbReference type="Proteomes" id="UP000008810">
    <property type="component" value="Chromosome 4"/>
</dbReference>
<dbReference type="EnsemblPlants" id="PNT63550">
    <property type="protein sequence ID" value="PNT63550"/>
    <property type="gene ID" value="BRADI_4g17226v3"/>
</dbReference>
<accession>A0A2K2CNE4</accession>
<reference evidence="1" key="2">
    <citation type="submission" date="2017-06" db="EMBL/GenBank/DDBJ databases">
        <title>WGS assembly of Brachypodium distachyon.</title>
        <authorList>
            <consortium name="The International Brachypodium Initiative"/>
            <person name="Lucas S."/>
            <person name="Harmon-Smith M."/>
            <person name="Lail K."/>
            <person name="Tice H."/>
            <person name="Grimwood J."/>
            <person name="Bruce D."/>
            <person name="Barry K."/>
            <person name="Shu S."/>
            <person name="Lindquist E."/>
            <person name="Wang M."/>
            <person name="Pitluck S."/>
            <person name="Vogel J.P."/>
            <person name="Garvin D.F."/>
            <person name="Mockler T.C."/>
            <person name="Schmutz J."/>
            <person name="Rokhsar D."/>
            <person name="Bevan M.W."/>
        </authorList>
    </citation>
    <scope>NUCLEOTIDE SEQUENCE</scope>
    <source>
        <strain evidence="1">Bd21</strain>
    </source>
</reference>
<reference evidence="2" key="3">
    <citation type="submission" date="2018-08" db="UniProtKB">
        <authorList>
            <consortium name="EnsemblPlants"/>
        </authorList>
    </citation>
    <scope>IDENTIFICATION</scope>
    <source>
        <strain evidence="2">cv. Bd21</strain>
    </source>
</reference>
<dbReference type="Gramene" id="PNT63550">
    <property type="protein sequence ID" value="PNT63550"/>
    <property type="gene ID" value="BRADI_4g17226v3"/>
</dbReference>
<evidence type="ECO:0000313" key="2">
    <source>
        <dbReference type="EnsemblPlants" id="PNT63550"/>
    </source>
</evidence>
<dbReference type="AlphaFoldDB" id="A0A2K2CNE4"/>
<reference evidence="1 2" key="1">
    <citation type="journal article" date="2010" name="Nature">
        <title>Genome sequencing and analysis of the model grass Brachypodium distachyon.</title>
        <authorList>
            <consortium name="International Brachypodium Initiative"/>
        </authorList>
    </citation>
    <scope>NUCLEOTIDE SEQUENCE [LARGE SCALE GENOMIC DNA]</scope>
    <source>
        <strain evidence="1 2">Bd21</strain>
    </source>
</reference>
<organism evidence="1">
    <name type="scientific">Brachypodium distachyon</name>
    <name type="common">Purple false brome</name>
    <name type="synonym">Trachynia distachya</name>
    <dbReference type="NCBI Taxonomy" id="15368"/>
    <lineage>
        <taxon>Eukaryota</taxon>
        <taxon>Viridiplantae</taxon>
        <taxon>Streptophyta</taxon>
        <taxon>Embryophyta</taxon>
        <taxon>Tracheophyta</taxon>
        <taxon>Spermatophyta</taxon>
        <taxon>Magnoliopsida</taxon>
        <taxon>Liliopsida</taxon>
        <taxon>Poales</taxon>
        <taxon>Poaceae</taxon>
        <taxon>BOP clade</taxon>
        <taxon>Pooideae</taxon>
        <taxon>Stipodae</taxon>
        <taxon>Brachypodieae</taxon>
        <taxon>Brachypodium</taxon>
    </lineage>
</organism>
<evidence type="ECO:0000313" key="3">
    <source>
        <dbReference type="Proteomes" id="UP000008810"/>
    </source>
</evidence>
<dbReference type="InParanoid" id="A0A2K2CNE4"/>
<name>A0A2K2CNE4_BRADI</name>
<dbReference type="EMBL" id="CM000883">
    <property type="protein sequence ID" value="PNT63550.1"/>
    <property type="molecule type" value="Genomic_DNA"/>
</dbReference>
<gene>
    <name evidence="1" type="ORF">BRADI_4g17226v3</name>
</gene>
<dbReference type="OrthoDB" id="1210636at2759"/>
<proteinExistence type="predicted"/>
<protein>
    <submittedName>
        <fullName evidence="1 2">Uncharacterized protein</fullName>
    </submittedName>
</protein>
<evidence type="ECO:0000313" key="1">
    <source>
        <dbReference type="EMBL" id="PNT63550.1"/>
    </source>
</evidence>